<feature type="region of interest" description="Disordered" evidence="1">
    <location>
        <begin position="312"/>
        <end position="349"/>
    </location>
</feature>
<dbReference type="EMBL" id="JAQFWQ010000038">
    <property type="protein sequence ID" value="MDA2811905.1"/>
    <property type="molecule type" value="Genomic_DNA"/>
</dbReference>
<evidence type="ECO:0000313" key="3">
    <source>
        <dbReference type="EMBL" id="MDA2811905.1"/>
    </source>
</evidence>
<reference evidence="3 4" key="1">
    <citation type="submission" date="2023-01" db="EMBL/GenBank/DDBJ databases">
        <title>Draft genome sequence of Nocardiopsis sp. RSe5-2 isolated from halophytes.</title>
        <authorList>
            <person name="Duangmal K."/>
            <person name="Chantavorakit T."/>
        </authorList>
    </citation>
    <scope>NUCLEOTIDE SEQUENCE [LARGE SCALE GENOMIC DNA]</scope>
    <source>
        <strain evidence="3 4">RSe5-2</strain>
    </source>
</reference>
<organism evidence="3 4">
    <name type="scientific">Nocardiopsis endophytica</name>
    <dbReference type="NCBI Taxonomy" id="3018445"/>
    <lineage>
        <taxon>Bacteria</taxon>
        <taxon>Bacillati</taxon>
        <taxon>Actinomycetota</taxon>
        <taxon>Actinomycetes</taxon>
        <taxon>Streptosporangiales</taxon>
        <taxon>Nocardiopsidaceae</taxon>
        <taxon>Nocardiopsis</taxon>
    </lineage>
</organism>
<dbReference type="RefSeq" id="WP_270686358.1">
    <property type="nucleotide sequence ID" value="NZ_JAQFWQ010000038.1"/>
</dbReference>
<protein>
    <submittedName>
        <fullName evidence="3">CocE/NonD family hydrolase</fullName>
    </submittedName>
</protein>
<dbReference type="InterPro" id="IPR005674">
    <property type="entry name" value="CocE/Ser_esterase"/>
</dbReference>
<dbReference type="SUPFAM" id="SSF53474">
    <property type="entry name" value="alpha/beta-Hydrolases"/>
    <property type="match status" value="1"/>
</dbReference>
<feature type="domain" description="Xaa-Pro dipeptidyl-peptidase-like" evidence="2">
    <location>
        <begin position="14"/>
        <end position="266"/>
    </location>
</feature>
<evidence type="ECO:0000313" key="4">
    <source>
        <dbReference type="Proteomes" id="UP001527866"/>
    </source>
</evidence>
<name>A0ABT4U4N4_9ACTN</name>
<comment type="caution">
    <text evidence="3">The sequence shown here is derived from an EMBL/GenBank/DDBJ whole genome shotgun (WGS) entry which is preliminary data.</text>
</comment>
<dbReference type="InterPro" id="IPR000383">
    <property type="entry name" value="Xaa-Pro-like_dom"/>
</dbReference>
<evidence type="ECO:0000259" key="2">
    <source>
        <dbReference type="Pfam" id="PF02129"/>
    </source>
</evidence>
<accession>A0ABT4U4N4</accession>
<sequence>MTEQGDDHRCRMPDGTLLRGRWWRAVRDARGLVLIRTPYGADQHASTARSWSERGYHCLVQDVRGRYRSEGTWSPYAHEHDDGGEVLVRLTAEHPGLPVVVYGASYAAHAALEAARAATRRGDGAGPGPVAAVIALVPALGLAETAWDAGGEPQIRHRIGWWHEHGRTRRPEPPLPPDELDRRTAQAREHGVIDAADHWGWTREARAAWRRLWTARRLDLAERYRGITAPLLVISGDEDFFHHDAQRLASAWSGPSHLASGPWGHLLVGGVADTALRARIAGAGGLKHVIDPWLSAHGLPGVPAEWTDILAPPPACPPARPPSRPEPPRTRSVLDPAAGAWRHERTVHA</sequence>
<feature type="compositionally biased region" description="Pro residues" evidence="1">
    <location>
        <begin position="312"/>
        <end position="325"/>
    </location>
</feature>
<dbReference type="NCBIfam" id="TIGR00976">
    <property type="entry name" value="CocE_NonD"/>
    <property type="match status" value="1"/>
</dbReference>
<gene>
    <name evidence="3" type="ORF">O4J56_14775</name>
</gene>
<evidence type="ECO:0000256" key="1">
    <source>
        <dbReference type="SAM" id="MobiDB-lite"/>
    </source>
</evidence>
<proteinExistence type="predicted"/>
<dbReference type="Gene3D" id="1.10.3020.10">
    <property type="entry name" value="alpha-amino acid ester hydrolase ( Helical cap domain)"/>
    <property type="match status" value="1"/>
</dbReference>
<dbReference type="Proteomes" id="UP001527866">
    <property type="component" value="Unassembled WGS sequence"/>
</dbReference>
<dbReference type="Pfam" id="PF02129">
    <property type="entry name" value="Peptidase_S15"/>
    <property type="match status" value="1"/>
</dbReference>
<keyword evidence="4" id="KW-1185">Reference proteome</keyword>
<dbReference type="Gene3D" id="3.40.50.1820">
    <property type="entry name" value="alpha/beta hydrolase"/>
    <property type="match status" value="1"/>
</dbReference>
<dbReference type="GO" id="GO:0016787">
    <property type="term" value="F:hydrolase activity"/>
    <property type="evidence" value="ECO:0007669"/>
    <property type="project" value="UniProtKB-KW"/>
</dbReference>
<keyword evidence="3" id="KW-0378">Hydrolase</keyword>
<dbReference type="InterPro" id="IPR029058">
    <property type="entry name" value="AB_hydrolase_fold"/>
</dbReference>